<dbReference type="Proteomes" id="UP001596337">
    <property type="component" value="Unassembled WGS sequence"/>
</dbReference>
<evidence type="ECO:0000313" key="2">
    <source>
        <dbReference type="Proteomes" id="UP001596337"/>
    </source>
</evidence>
<organism evidence="1 2">
    <name type="scientific">Haloechinothrix salitolerans</name>
    <dbReference type="NCBI Taxonomy" id="926830"/>
    <lineage>
        <taxon>Bacteria</taxon>
        <taxon>Bacillati</taxon>
        <taxon>Actinomycetota</taxon>
        <taxon>Actinomycetes</taxon>
        <taxon>Pseudonocardiales</taxon>
        <taxon>Pseudonocardiaceae</taxon>
        <taxon>Haloechinothrix</taxon>
    </lineage>
</organism>
<keyword evidence="2" id="KW-1185">Reference proteome</keyword>
<accession>A0ABW2BSX4</accession>
<sequence length="118" mass="12741">MDQILGQVLRNAVWERLDTLASLPDEADAGSLASVARTELPRLAQAWRAMLSAHEPDSRGDCPTCSTRWHRSKAPCSVWQAAHEHLVAGGLAQTPEQRTSSEGRHALRMPHVAGLGAG</sequence>
<gene>
    <name evidence="1" type="ORF">ACFQGD_00530</name>
</gene>
<dbReference type="RefSeq" id="WP_345392060.1">
    <property type="nucleotide sequence ID" value="NZ_BAABLA010000007.1"/>
</dbReference>
<dbReference type="EMBL" id="JBHSXX010000001">
    <property type="protein sequence ID" value="MFC6865625.1"/>
    <property type="molecule type" value="Genomic_DNA"/>
</dbReference>
<protein>
    <submittedName>
        <fullName evidence="1">Uncharacterized protein</fullName>
    </submittedName>
</protein>
<reference evidence="2" key="1">
    <citation type="journal article" date="2019" name="Int. J. Syst. Evol. Microbiol.">
        <title>The Global Catalogue of Microorganisms (GCM) 10K type strain sequencing project: providing services to taxonomists for standard genome sequencing and annotation.</title>
        <authorList>
            <consortium name="The Broad Institute Genomics Platform"/>
            <consortium name="The Broad Institute Genome Sequencing Center for Infectious Disease"/>
            <person name="Wu L."/>
            <person name="Ma J."/>
        </authorList>
    </citation>
    <scope>NUCLEOTIDE SEQUENCE [LARGE SCALE GENOMIC DNA]</scope>
    <source>
        <strain evidence="2">KCTC 32255</strain>
    </source>
</reference>
<name>A0ABW2BSX4_9PSEU</name>
<evidence type="ECO:0000313" key="1">
    <source>
        <dbReference type="EMBL" id="MFC6865625.1"/>
    </source>
</evidence>
<proteinExistence type="predicted"/>
<comment type="caution">
    <text evidence="1">The sequence shown here is derived from an EMBL/GenBank/DDBJ whole genome shotgun (WGS) entry which is preliminary data.</text>
</comment>